<reference evidence="1" key="1">
    <citation type="journal article" date="2014" name="Int. J. Syst. Evol. Microbiol.">
        <title>Complete genome sequence of Corynebacterium casei LMG S-19264T (=DSM 44701T), isolated from a smear-ripened cheese.</title>
        <authorList>
            <consortium name="US DOE Joint Genome Institute (JGI-PGF)"/>
            <person name="Walter F."/>
            <person name="Albersmeier A."/>
            <person name="Kalinowski J."/>
            <person name="Ruckert C."/>
        </authorList>
    </citation>
    <scope>NUCLEOTIDE SEQUENCE</scope>
    <source>
        <strain evidence="1">CGMCC 4.7368</strain>
    </source>
</reference>
<proteinExistence type="predicted"/>
<protein>
    <submittedName>
        <fullName evidence="1">Uncharacterized protein</fullName>
    </submittedName>
</protein>
<organism evidence="1 2">
    <name type="scientific">Nonomuraea cavernae</name>
    <dbReference type="NCBI Taxonomy" id="2045107"/>
    <lineage>
        <taxon>Bacteria</taxon>
        <taxon>Bacillati</taxon>
        <taxon>Actinomycetota</taxon>
        <taxon>Actinomycetes</taxon>
        <taxon>Streptosporangiales</taxon>
        <taxon>Streptosporangiaceae</taxon>
        <taxon>Nonomuraea</taxon>
    </lineage>
</organism>
<accession>A0A917ZHL8</accession>
<evidence type="ECO:0000313" key="1">
    <source>
        <dbReference type="EMBL" id="GGO83480.1"/>
    </source>
</evidence>
<dbReference type="RefSeq" id="WP_189129191.1">
    <property type="nucleotide sequence ID" value="NZ_BMNH01000053.1"/>
</dbReference>
<keyword evidence="2" id="KW-1185">Reference proteome</keyword>
<reference evidence="1" key="2">
    <citation type="submission" date="2020-09" db="EMBL/GenBank/DDBJ databases">
        <authorList>
            <person name="Sun Q."/>
            <person name="Zhou Y."/>
        </authorList>
    </citation>
    <scope>NUCLEOTIDE SEQUENCE</scope>
    <source>
        <strain evidence="1">CGMCC 4.7368</strain>
    </source>
</reference>
<dbReference type="Proteomes" id="UP000646523">
    <property type="component" value="Unassembled WGS sequence"/>
</dbReference>
<dbReference type="AlphaFoldDB" id="A0A917ZHL8"/>
<sequence length="255" mass="27980">MHISYTTARRALAAAREHGLDIPAAVDDAERAAAVIRNIGHTPDSPSVPADPQAMRQALAEHADAIQHARATGRAAADLSRHVQPMVVRTIADAAPAWVDELAGRFADSRDALADALDDIPPGVDDTMLHRIPAAVFASWQRAAGHARQLDDLTAARNTIASAAGEQGTRDRDLWAAVELPPVGDGRAFTFQHAPALRQWRENRRQPVTKWRAVLDHEPFTISLALVGQVEQRVTLWQQWSDAAQRRHQRIFSRA</sequence>
<evidence type="ECO:0000313" key="2">
    <source>
        <dbReference type="Proteomes" id="UP000646523"/>
    </source>
</evidence>
<gene>
    <name evidence="1" type="ORF">GCM10012289_77030</name>
</gene>
<dbReference type="EMBL" id="BMNH01000053">
    <property type="protein sequence ID" value="GGO83480.1"/>
    <property type="molecule type" value="Genomic_DNA"/>
</dbReference>
<comment type="caution">
    <text evidence="1">The sequence shown here is derived from an EMBL/GenBank/DDBJ whole genome shotgun (WGS) entry which is preliminary data.</text>
</comment>
<name>A0A917ZHL8_9ACTN</name>